<keyword evidence="4" id="KW-1185">Reference proteome</keyword>
<feature type="domain" description="VOC" evidence="2">
    <location>
        <begin position="13"/>
        <end position="156"/>
    </location>
</feature>
<feature type="domain" description="VOC" evidence="2">
    <location>
        <begin position="189"/>
        <end position="332"/>
    </location>
</feature>
<dbReference type="PANTHER" id="PTHR43048:SF3">
    <property type="entry name" value="METHYLMALONYL-COA EPIMERASE, MITOCHONDRIAL"/>
    <property type="match status" value="1"/>
</dbReference>
<dbReference type="InterPro" id="IPR051785">
    <property type="entry name" value="MMCE/EMCE_epimerase"/>
</dbReference>
<evidence type="ECO:0000256" key="1">
    <source>
        <dbReference type="ARBA" id="ARBA00022723"/>
    </source>
</evidence>
<dbReference type="Proteomes" id="UP000006055">
    <property type="component" value="Chromosome"/>
</dbReference>
<accession>I4C1P2</accession>
<dbReference type="RefSeq" id="WP_014808639.1">
    <property type="nucleotide sequence ID" value="NC_018025.1"/>
</dbReference>
<dbReference type="Pfam" id="PF13669">
    <property type="entry name" value="Glyoxalase_4"/>
    <property type="match status" value="2"/>
</dbReference>
<evidence type="ECO:0000313" key="4">
    <source>
        <dbReference type="Proteomes" id="UP000006055"/>
    </source>
</evidence>
<reference evidence="4" key="1">
    <citation type="submission" date="2012-06" db="EMBL/GenBank/DDBJ databases">
        <title>Complete sequence of chromosome of Desulfomonile tiedjei DSM 6799.</title>
        <authorList>
            <person name="Lucas S."/>
            <person name="Copeland A."/>
            <person name="Lapidus A."/>
            <person name="Glavina del Rio T."/>
            <person name="Dalin E."/>
            <person name="Tice H."/>
            <person name="Bruce D."/>
            <person name="Goodwin L."/>
            <person name="Pitluck S."/>
            <person name="Peters L."/>
            <person name="Ovchinnikova G."/>
            <person name="Zeytun A."/>
            <person name="Lu M."/>
            <person name="Kyrpides N."/>
            <person name="Mavromatis K."/>
            <person name="Ivanova N."/>
            <person name="Brettin T."/>
            <person name="Detter J.C."/>
            <person name="Han C."/>
            <person name="Larimer F."/>
            <person name="Land M."/>
            <person name="Hauser L."/>
            <person name="Markowitz V."/>
            <person name="Cheng J.-F."/>
            <person name="Hugenholtz P."/>
            <person name="Woyke T."/>
            <person name="Wu D."/>
            <person name="Spring S."/>
            <person name="Schroeder M."/>
            <person name="Brambilla E."/>
            <person name="Klenk H.-P."/>
            <person name="Eisen J.A."/>
        </authorList>
    </citation>
    <scope>NUCLEOTIDE SEQUENCE [LARGE SCALE GENOMIC DNA]</scope>
    <source>
        <strain evidence="4">ATCC 49306 / DSM 6799 / DCB-1</strain>
    </source>
</reference>
<evidence type="ECO:0000313" key="3">
    <source>
        <dbReference type="EMBL" id="AFM23483.1"/>
    </source>
</evidence>
<evidence type="ECO:0000259" key="2">
    <source>
        <dbReference type="PROSITE" id="PS51819"/>
    </source>
</evidence>
<dbReference type="GO" id="GO:0051213">
    <property type="term" value="F:dioxygenase activity"/>
    <property type="evidence" value="ECO:0007669"/>
    <property type="project" value="UniProtKB-KW"/>
</dbReference>
<dbReference type="InterPro" id="IPR037523">
    <property type="entry name" value="VOC_core"/>
</dbReference>
<organism evidence="3 4">
    <name type="scientific">Desulfomonile tiedjei (strain ATCC 49306 / DSM 6799 / DCB-1)</name>
    <dbReference type="NCBI Taxonomy" id="706587"/>
    <lineage>
        <taxon>Bacteria</taxon>
        <taxon>Pseudomonadati</taxon>
        <taxon>Thermodesulfobacteriota</taxon>
        <taxon>Desulfomonilia</taxon>
        <taxon>Desulfomonilales</taxon>
        <taxon>Desulfomonilaceae</taxon>
        <taxon>Desulfomonile</taxon>
    </lineage>
</organism>
<dbReference type="PROSITE" id="PS51819">
    <property type="entry name" value="VOC"/>
    <property type="match status" value="2"/>
</dbReference>
<keyword evidence="1" id="KW-0479">Metal-binding</keyword>
<dbReference type="InterPro" id="IPR029068">
    <property type="entry name" value="Glyas_Bleomycin-R_OHBP_Dase"/>
</dbReference>
<dbReference type="eggNOG" id="COG0346">
    <property type="taxonomic scope" value="Bacteria"/>
</dbReference>
<proteinExistence type="predicted"/>
<dbReference type="SUPFAM" id="SSF54593">
    <property type="entry name" value="Glyoxalase/Bleomycin resistance protein/Dihydroxybiphenyl dioxygenase"/>
    <property type="match status" value="1"/>
</dbReference>
<dbReference type="GO" id="GO:0004493">
    <property type="term" value="F:methylmalonyl-CoA epimerase activity"/>
    <property type="evidence" value="ECO:0007669"/>
    <property type="project" value="TreeGrafter"/>
</dbReference>
<dbReference type="KEGG" id="dti:Desti_0758"/>
<keyword evidence="3" id="KW-0560">Oxidoreductase</keyword>
<dbReference type="HOGENOM" id="CLU_833584_0_0_7"/>
<name>I4C1P2_DESTA</name>
<keyword evidence="3" id="KW-0670">Pyruvate</keyword>
<protein>
    <submittedName>
        <fullName evidence="3">4-hydroxyphenylpyruvate dioxygenase/hemolysin-like protein</fullName>
    </submittedName>
</protein>
<gene>
    <name evidence="3" type="ordered locus">Desti_0758</name>
</gene>
<dbReference type="EMBL" id="CP003360">
    <property type="protein sequence ID" value="AFM23483.1"/>
    <property type="molecule type" value="Genomic_DNA"/>
</dbReference>
<dbReference type="STRING" id="706587.Desti_0758"/>
<keyword evidence="3" id="KW-0223">Dioxygenase</keyword>
<dbReference type="GO" id="GO:0046491">
    <property type="term" value="P:L-methylmalonyl-CoA metabolic process"/>
    <property type="evidence" value="ECO:0007669"/>
    <property type="project" value="TreeGrafter"/>
</dbReference>
<dbReference type="GO" id="GO:0046872">
    <property type="term" value="F:metal ion binding"/>
    <property type="evidence" value="ECO:0007669"/>
    <property type="project" value="UniProtKB-KW"/>
</dbReference>
<dbReference type="AlphaFoldDB" id="I4C1P2"/>
<dbReference type="PANTHER" id="PTHR43048">
    <property type="entry name" value="METHYLMALONYL-COA EPIMERASE"/>
    <property type="match status" value="1"/>
</dbReference>
<sequence length="343" mass="38274">MASESSAKIKCEGINQIAIVVKDLETVAKHYWNILGVGPWYIYDWEAPLVYDRKYHGKTVWAREKIALAQVGGVQLELVQPVEGPSIYQDWLDEHGEGLHHLNFLVNDVDEAAGVLAEQGFISIQSGRFEPKDQKGAYNYIDIKPLRAIWEPVHIGEVIGGTPTMFPAASEEGARGVSQESPARITCRGINQVAIVVKDVTSVAKHYWNILGIGPWYIYDWEAPLVYDRKYRGKTVWAREKIALAQVGGVQLELVQPVEGPSIYQDWLDEHGEGLQHLNFLVNDVDEAAGILAEQGFMSIQSGRFEPKDQKGAYNYIDIKALRAIWEPVHIGEVIGGTPSVFP</sequence>
<dbReference type="Gene3D" id="3.10.180.10">
    <property type="entry name" value="2,3-Dihydroxybiphenyl 1,2-Dioxygenase, domain 1"/>
    <property type="match status" value="2"/>
</dbReference>